<dbReference type="AlphaFoldDB" id="A0A6G1HHK4"/>
<name>A0A6G1HHK4_9PEZI</name>
<evidence type="ECO:0000313" key="4">
    <source>
        <dbReference type="Proteomes" id="UP000799640"/>
    </source>
</evidence>
<keyword evidence="4" id="KW-1185">Reference proteome</keyword>
<protein>
    <submittedName>
        <fullName evidence="3">Uncharacterized protein</fullName>
    </submittedName>
</protein>
<dbReference type="Proteomes" id="UP000799640">
    <property type="component" value="Unassembled WGS sequence"/>
</dbReference>
<feature type="coiled-coil region" evidence="1">
    <location>
        <begin position="1022"/>
        <end position="1052"/>
    </location>
</feature>
<feature type="compositionally biased region" description="Gly residues" evidence="2">
    <location>
        <begin position="968"/>
        <end position="982"/>
    </location>
</feature>
<dbReference type="EMBL" id="ML996714">
    <property type="protein sequence ID" value="KAF2395543.1"/>
    <property type="molecule type" value="Genomic_DNA"/>
</dbReference>
<feature type="region of interest" description="Disordered" evidence="2">
    <location>
        <begin position="847"/>
        <end position="937"/>
    </location>
</feature>
<sequence>MVDQNKLNTFLAPPGTVPPKRPHSQDQMGGVAKRFREAHSPEGHNERTQSTREDRAPVGGNASNVGRGLSAQEVDNARVMNKRAARVVGNNFAVAQPALSFAPGYDRRADDSRQRIAGSTVGTGWTTMNHARAAPNNSVGPAGVQRRPSAPSAAQMKASQLRNSHSITNIQGSIGEHAPDVPASNNNNRVGAQRVASSPFPGQTQLPVQTYNHQAFAQAPAPTLNRGLAVPSPNGNIRGAAERATSGPGPTQTSHPQGYAERRASESRGPPVPSPNGNIRGATGRATSGPGPVQTSHPQGAEWRAYVSRGLPVPPPNDNNRVGAQRVASCPLPGQTQLPVRTSHPQGFAEWCASVSRGGAVPPRNGNRRGNAERATLAQLRALTPGPQNNTTAPAPTSQPVPRPEDNNRGAAMPVTSAPLPADSYESYLRSSKKYTGPIPRLFANNIRVLAENQDTTVMAFQLTQQPVGTNPNHRIYMLIHEDPHVNLEVLRVDGVALHANPEAWQDKLRAMQGKLKALDGNLKALSGAHVAAMSMMGGMQYQNRSVDSVFMYGKQVIGYGITLNCSCKDELLITKDQNFMSTVQGRLDHNHSSDNETVVSCTFRGYGPICGLKEALTGDKPFRIVRSLLLPPDFHSRRDENGPPPSSPIHGTAESASSAPNEIGVEHDGVSFHVADDDGPVPNDENLELTEALQTRSVEQGAEVVDTAMVDTVTADTSVTDKAVVAGAEMPPTFPPISPSAKNMTDVGSEAAVTGQLAKVVGEAAASYEPAMDEYEAANFYDLTVDEPPADAFAEGLTESPTAHNATGAASEVLAASIARTRAQLGVVAPGGYGYVGGGGGGSPGYGHRSGGGGGLDGGSRGYGHGSGGGGSRGGRRGDDDSGGRGYGPGGGRGYDPGGSPGFDPEVGRGWYDQGGGGGGGGSAGGGGRSDVGVRGSAGGGRHVYYHTVDHGEDIGVDHSGDRVFYQGGGGGYDVGGGRGGRGSDPDGGRGGGREVRDTPLSAIRRQSLRIATTDSIRTYNTREQRVIAKAKKEERKKEKEKKRAAAAEAAAAAAAAAAGAAGTAGTAGAAHSVENSAAAAAAAVAAAAVAAAAVVADTVEDYEN</sequence>
<feature type="compositionally biased region" description="Gly residues" evidence="2">
    <location>
        <begin position="914"/>
        <end position="937"/>
    </location>
</feature>
<feature type="region of interest" description="Disordered" evidence="2">
    <location>
        <begin position="634"/>
        <end position="664"/>
    </location>
</feature>
<keyword evidence="1" id="KW-0175">Coiled coil</keyword>
<evidence type="ECO:0000256" key="1">
    <source>
        <dbReference type="SAM" id="Coils"/>
    </source>
</evidence>
<feature type="compositionally biased region" description="Polar residues" evidence="2">
    <location>
        <begin position="386"/>
        <end position="396"/>
    </location>
</feature>
<evidence type="ECO:0000313" key="3">
    <source>
        <dbReference type="EMBL" id="KAF2395543.1"/>
    </source>
</evidence>
<evidence type="ECO:0000256" key="2">
    <source>
        <dbReference type="SAM" id="MobiDB-lite"/>
    </source>
</evidence>
<reference evidence="3" key="1">
    <citation type="journal article" date="2020" name="Stud. Mycol.">
        <title>101 Dothideomycetes genomes: a test case for predicting lifestyles and emergence of pathogens.</title>
        <authorList>
            <person name="Haridas S."/>
            <person name="Albert R."/>
            <person name="Binder M."/>
            <person name="Bloem J."/>
            <person name="Labutti K."/>
            <person name="Salamov A."/>
            <person name="Andreopoulos B."/>
            <person name="Baker S."/>
            <person name="Barry K."/>
            <person name="Bills G."/>
            <person name="Bluhm B."/>
            <person name="Cannon C."/>
            <person name="Castanera R."/>
            <person name="Culley D."/>
            <person name="Daum C."/>
            <person name="Ezra D."/>
            <person name="Gonzalez J."/>
            <person name="Henrissat B."/>
            <person name="Kuo A."/>
            <person name="Liang C."/>
            <person name="Lipzen A."/>
            <person name="Lutzoni F."/>
            <person name="Magnuson J."/>
            <person name="Mondo S."/>
            <person name="Nolan M."/>
            <person name="Ohm R."/>
            <person name="Pangilinan J."/>
            <person name="Park H.-J."/>
            <person name="Ramirez L."/>
            <person name="Alfaro M."/>
            <person name="Sun H."/>
            <person name="Tritt A."/>
            <person name="Yoshinaga Y."/>
            <person name="Zwiers L.-H."/>
            <person name="Turgeon B."/>
            <person name="Goodwin S."/>
            <person name="Spatafora J."/>
            <person name="Crous P."/>
            <person name="Grigoriev I."/>
        </authorList>
    </citation>
    <scope>NUCLEOTIDE SEQUENCE</scope>
    <source>
        <strain evidence="3">CBS 262.69</strain>
    </source>
</reference>
<feature type="compositionally biased region" description="Basic and acidic residues" evidence="2">
    <location>
        <begin position="34"/>
        <end position="56"/>
    </location>
</feature>
<feature type="region of interest" description="Disordered" evidence="2">
    <location>
        <begin position="968"/>
        <end position="998"/>
    </location>
</feature>
<gene>
    <name evidence="3" type="ORF">EJ06DRAFT_560623</name>
</gene>
<proteinExistence type="predicted"/>
<feature type="region of interest" description="Disordered" evidence="2">
    <location>
        <begin position="224"/>
        <end position="299"/>
    </location>
</feature>
<accession>A0A6G1HHK4</accession>
<feature type="compositionally biased region" description="Gly residues" evidence="2">
    <location>
        <begin position="847"/>
        <end position="874"/>
    </location>
</feature>
<organism evidence="3 4">
    <name type="scientific">Trichodelitschia bisporula</name>
    <dbReference type="NCBI Taxonomy" id="703511"/>
    <lineage>
        <taxon>Eukaryota</taxon>
        <taxon>Fungi</taxon>
        <taxon>Dikarya</taxon>
        <taxon>Ascomycota</taxon>
        <taxon>Pezizomycotina</taxon>
        <taxon>Dothideomycetes</taxon>
        <taxon>Dothideomycetes incertae sedis</taxon>
        <taxon>Phaeotrichales</taxon>
        <taxon>Phaeotrichaceae</taxon>
        <taxon>Trichodelitschia</taxon>
    </lineage>
</organism>
<feature type="compositionally biased region" description="Basic and acidic residues" evidence="2">
    <location>
        <begin position="983"/>
        <end position="998"/>
    </location>
</feature>
<feature type="compositionally biased region" description="Gly residues" evidence="2">
    <location>
        <begin position="885"/>
        <end position="902"/>
    </location>
</feature>
<feature type="region of interest" description="Disordered" evidence="2">
    <location>
        <begin position="382"/>
        <end position="422"/>
    </location>
</feature>
<feature type="region of interest" description="Disordered" evidence="2">
    <location>
        <begin position="1"/>
        <end position="70"/>
    </location>
</feature>
<feature type="region of interest" description="Disordered" evidence="2">
    <location>
        <begin position="171"/>
        <end position="206"/>
    </location>
</feature>